<dbReference type="GO" id="GO:0036002">
    <property type="term" value="F:pre-mRNA binding"/>
    <property type="evidence" value="ECO:0007669"/>
    <property type="project" value="TreeGrafter"/>
</dbReference>
<dbReference type="InterPro" id="IPR034181">
    <property type="entry name" value="Cwc2_RRM"/>
</dbReference>
<dbReference type="PANTHER" id="PTHR14089:SF2">
    <property type="entry name" value="PRE-MRNA-SPLICING FACTOR CWC2"/>
    <property type="match status" value="1"/>
</dbReference>
<accession>A0AA40KCU7</accession>
<dbReference type="AlphaFoldDB" id="A0AA40KCU7"/>
<evidence type="ECO:0000256" key="3">
    <source>
        <dbReference type="ARBA" id="ARBA00017295"/>
    </source>
</evidence>
<evidence type="ECO:0000256" key="1">
    <source>
        <dbReference type="ARBA" id="ARBA00004123"/>
    </source>
</evidence>
<organism evidence="20 21">
    <name type="scientific">Schizothecium vesticola</name>
    <dbReference type="NCBI Taxonomy" id="314040"/>
    <lineage>
        <taxon>Eukaryota</taxon>
        <taxon>Fungi</taxon>
        <taxon>Dikarya</taxon>
        <taxon>Ascomycota</taxon>
        <taxon>Pezizomycotina</taxon>
        <taxon>Sordariomycetes</taxon>
        <taxon>Sordariomycetidae</taxon>
        <taxon>Sordariales</taxon>
        <taxon>Schizotheciaceae</taxon>
        <taxon>Schizothecium</taxon>
    </lineage>
</organism>
<dbReference type="GO" id="GO:0000974">
    <property type="term" value="C:Prp19 complex"/>
    <property type="evidence" value="ECO:0007669"/>
    <property type="project" value="TreeGrafter"/>
</dbReference>
<evidence type="ECO:0000256" key="14">
    <source>
        <dbReference type="ARBA" id="ARBA00072313"/>
    </source>
</evidence>
<comment type="subcellular location">
    <subcellularLocation>
        <location evidence="1">Nucleus</location>
    </subcellularLocation>
</comment>
<comment type="caution">
    <text evidence="20">The sequence shown here is derived from an EMBL/GenBank/DDBJ whole genome shotgun (WGS) entry which is preliminary data.</text>
</comment>
<proteinExistence type="inferred from homology"/>
<dbReference type="Gene3D" id="3.30.70.330">
    <property type="match status" value="1"/>
</dbReference>
<dbReference type="PROSITE" id="PS50103">
    <property type="entry name" value="ZF_C3H1"/>
    <property type="match status" value="1"/>
</dbReference>
<dbReference type="Pfam" id="PF16131">
    <property type="entry name" value="Torus"/>
    <property type="match status" value="1"/>
</dbReference>
<dbReference type="InterPro" id="IPR000504">
    <property type="entry name" value="RRM_dom"/>
</dbReference>
<keyword evidence="21" id="KW-1185">Reference proteome</keyword>
<keyword evidence="4" id="KW-0507">mRNA processing</keyword>
<evidence type="ECO:0000256" key="5">
    <source>
        <dbReference type="ARBA" id="ARBA00022723"/>
    </source>
</evidence>
<evidence type="ECO:0000256" key="10">
    <source>
        <dbReference type="ARBA" id="ARBA00023187"/>
    </source>
</evidence>
<keyword evidence="5 16" id="KW-0479">Metal-binding</keyword>
<keyword evidence="11" id="KW-0539">Nucleus</keyword>
<dbReference type="SUPFAM" id="SSF54928">
    <property type="entry name" value="RNA-binding domain, RBD"/>
    <property type="match status" value="1"/>
</dbReference>
<feature type="compositionally biased region" description="Low complexity" evidence="17">
    <location>
        <begin position="365"/>
        <end position="390"/>
    </location>
</feature>
<name>A0AA40KCU7_9PEZI</name>
<dbReference type="FunFam" id="3.30.70.330:FF:000249">
    <property type="entry name" value="Pre-mRNA-splicing factor CWC2, variant"/>
    <property type="match status" value="1"/>
</dbReference>
<protein>
    <recommendedName>
        <fullName evidence="3">Pre-mRNA-splicing factor CWC2</fullName>
    </recommendedName>
    <alternativeName>
        <fullName evidence="14">Pre-mRNA-splicing factor cwc2</fullName>
    </alternativeName>
</protein>
<evidence type="ECO:0000256" key="6">
    <source>
        <dbReference type="ARBA" id="ARBA00022728"/>
    </source>
</evidence>
<evidence type="ECO:0000256" key="16">
    <source>
        <dbReference type="PROSITE-ProRule" id="PRU00723"/>
    </source>
</evidence>
<gene>
    <name evidence="20" type="ORF">B0T18DRAFT_315850</name>
</gene>
<keyword evidence="10" id="KW-0508">mRNA splicing</keyword>
<dbReference type="InterPro" id="IPR032297">
    <property type="entry name" value="Torus"/>
</dbReference>
<sequence>MAEVAEVDTRPEALELDGRDDNQELALATTNTEVAAPTEKKVKKIIRRKKRPARPQIDPALIKSEPPPQTGTIFNIWYNKWSGGDREDKYLSQTKAKGRCNIADDSGYTRADNVSGSYFCLYFARGICPKGQDCEYLHRLPGIHDIFNPSVDCFGRDKFSDYRDDMGGVGSFTRQNRTVYVGRIHVTDDIEEIVARHFAEWGQVERIRVLNTRGVAFITYTNECQAQFAKEAMAHQSLDHDEVLNVRWATADPNPMAQKREARRIEEQAAEAIRRALPAEYVAEIEGRDPEARKRRKIESSYGLEGYEAPDEVHFARGPNAVNPRGREGHEELQYEERLMLEAGESGGWDEPPQQPAEPQKEGILSSSTLAALQAARVSVASKPKPAAPSGPLVAYGSDDDSD</sequence>
<evidence type="ECO:0000259" key="18">
    <source>
        <dbReference type="PROSITE" id="PS50102"/>
    </source>
</evidence>
<dbReference type="GO" id="GO:0071007">
    <property type="term" value="C:U2-type catalytic step 2 spliceosome"/>
    <property type="evidence" value="ECO:0007669"/>
    <property type="project" value="TreeGrafter"/>
</dbReference>
<dbReference type="GO" id="GO:0006397">
    <property type="term" value="P:mRNA processing"/>
    <property type="evidence" value="ECO:0007669"/>
    <property type="project" value="UniProtKB-KW"/>
</dbReference>
<evidence type="ECO:0000256" key="17">
    <source>
        <dbReference type="SAM" id="MobiDB-lite"/>
    </source>
</evidence>
<dbReference type="GO" id="GO:0008380">
    <property type="term" value="P:RNA splicing"/>
    <property type="evidence" value="ECO:0007669"/>
    <property type="project" value="UniProtKB-KW"/>
</dbReference>
<feature type="zinc finger region" description="C3H1-type" evidence="16">
    <location>
        <begin position="119"/>
        <end position="141"/>
    </location>
</feature>
<evidence type="ECO:0000313" key="20">
    <source>
        <dbReference type="EMBL" id="KAK0754499.1"/>
    </source>
</evidence>
<dbReference type="GO" id="GO:0008270">
    <property type="term" value="F:zinc ion binding"/>
    <property type="evidence" value="ECO:0007669"/>
    <property type="project" value="UniProtKB-KW"/>
</dbReference>
<keyword evidence="8 16" id="KW-0862">Zinc</keyword>
<evidence type="ECO:0000256" key="2">
    <source>
        <dbReference type="ARBA" id="ARBA00008024"/>
    </source>
</evidence>
<dbReference type="GO" id="GO:0017070">
    <property type="term" value="F:U6 snRNA binding"/>
    <property type="evidence" value="ECO:0007669"/>
    <property type="project" value="TreeGrafter"/>
</dbReference>
<dbReference type="PROSITE" id="PS50102">
    <property type="entry name" value="RRM"/>
    <property type="match status" value="1"/>
</dbReference>
<evidence type="ECO:0000256" key="7">
    <source>
        <dbReference type="ARBA" id="ARBA00022771"/>
    </source>
</evidence>
<keyword evidence="7 16" id="KW-0863">Zinc-finger</keyword>
<dbReference type="InterPro" id="IPR012677">
    <property type="entry name" value="Nucleotide-bd_a/b_plait_sf"/>
</dbReference>
<dbReference type="EMBL" id="JAUKUD010000001">
    <property type="protein sequence ID" value="KAK0754499.1"/>
    <property type="molecule type" value="Genomic_DNA"/>
</dbReference>
<evidence type="ECO:0000256" key="12">
    <source>
        <dbReference type="ARBA" id="ARBA00023306"/>
    </source>
</evidence>
<dbReference type="InterPro" id="IPR000571">
    <property type="entry name" value="Znf_CCCH"/>
</dbReference>
<dbReference type="Proteomes" id="UP001172155">
    <property type="component" value="Unassembled WGS sequence"/>
</dbReference>
<dbReference type="SUPFAM" id="SSF90229">
    <property type="entry name" value="CCCH zinc finger"/>
    <property type="match status" value="1"/>
</dbReference>
<comment type="function">
    <text evidence="13">Involved in the first step of pre-mRNA splicing. Required for cell growth and cell cycle control. Plays a role in the levels of the U1, U4, U5 and U6 snRNAs and the maintenance of the U4/U6 snRNA complex. May provide the link between the 'nineteen complex' NTC spliceosome protein complex and the spliceosome through the U6 snRNA. Associates predominantly with U6 snRNAs in assembled active spliceosomes. Binds directly to the internal stem-loop (ISL) domain of the U6 snRNA and to the pre-mRNA intron near the 5' splice site during the activation and catalytic phases of the spliceosome cycle.</text>
</comment>
<dbReference type="GO" id="GO:0071006">
    <property type="term" value="C:U2-type catalytic step 1 spliceosome"/>
    <property type="evidence" value="ECO:0007669"/>
    <property type="project" value="TreeGrafter"/>
</dbReference>
<keyword evidence="9 15" id="KW-0694">RNA-binding</keyword>
<dbReference type="SMART" id="SM00360">
    <property type="entry name" value="RRM"/>
    <property type="match status" value="1"/>
</dbReference>
<dbReference type="InterPro" id="IPR035979">
    <property type="entry name" value="RBD_domain_sf"/>
</dbReference>
<reference evidence="20" key="1">
    <citation type="submission" date="2023-06" db="EMBL/GenBank/DDBJ databases">
        <title>Genome-scale phylogeny and comparative genomics of the fungal order Sordariales.</title>
        <authorList>
            <consortium name="Lawrence Berkeley National Laboratory"/>
            <person name="Hensen N."/>
            <person name="Bonometti L."/>
            <person name="Westerberg I."/>
            <person name="Brannstrom I.O."/>
            <person name="Guillou S."/>
            <person name="Cros-Aarteil S."/>
            <person name="Calhoun S."/>
            <person name="Haridas S."/>
            <person name="Kuo A."/>
            <person name="Mondo S."/>
            <person name="Pangilinan J."/>
            <person name="Riley R."/>
            <person name="LaButti K."/>
            <person name="Andreopoulos B."/>
            <person name="Lipzen A."/>
            <person name="Chen C."/>
            <person name="Yanf M."/>
            <person name="Daum C."/>
            <person name="Ng V."/>
            <person name="Clum A."/>
            <person name="Steindorff A."/>
            <person name="Ohm R."/>
            <person name="Martin F."/>
            <person name="Silar P."/>
            <person name="Natvig D."/>
            <person name="Lalanne C."/>
            <person name="Gautier V."/>
            <person name="Ament-velasquez S.L."/>
            <person name="Kruys A."/>
            <person name="Hutchinson M.I."/>
            <person name="Powell A.J."/>
            <person name="Barry K."/>
            <person name="Miller A.N."/>
            <person name="Grigoriev I.V."/>
            <person name="Debuchy R."/>
            <person name="Gladieux P."/>
            <person name="Thoren M.H."/>
            <person name="Johannesson H."/>
        </authorList>
    </citation>
    <scope>NUCLEOTIDE SEQUENCE</scope>
    <source>
        <strain evidence="20">SMH3187-1</strain>
    </source>
</reference>
<evidence type="ECO:0000256" key="9">
    <source>
        <dbReference type="ARBA" id="ARBA00022884"/>
    </source>
</evidence>
<feature type="domain" description="C3H1-type" evidence="19">
    <location>
        <begin position="119"/>
        <end position="141"/>
    </location>
</feature>
<evidence type="ECO:0000256" key="15">
    <source>
        <dbReference type="PROSITE-ProRule" id="PRU00176"/>
    </source>
</evidence>
<dbReference type="Pfam" id="PF00076">
    <property type="entry name" value="RRM_1"/>
    <property type="match status" value="1"/>
</dbReference>
<keyword evidence="6" id="KW-0747">Spliceosome</keyword>
<feature type="domain" description="RRM" evidence="18">
    <location>
        <begin position="177"/>
        <end position="251"/>
    </location>
</feature>
<evidence type="ECO:0000259" key="19">
    <source>
        <dbReference type="PROSITE" id="PS50103"/>
    </source>
</evidence>
<comment type="similarity">
    <text evidence="2">Belongs to the RRM CWC2 family.</text>
</comment>
<feature type="region of interest" description="Disordered" evidence="17">
    <location>
        <begin position="338"/>
        <end position="403"/>
    </location>
</feature>
<evidence type="ECO:0000256" key="11">
    <source>
        <dbReference type="ARBA" id="ARBA00023242"/>
    </source>
</evidence>
<dbReference type="InterPro" id="IPR036855">
    <property type="entry name" value="Znf_CCCH_sf"/>
</dbReference>
<dbReference type="CDD" id="cd12360">
    <property type="entry name" value="RRM_cwf2"/>
    <property type="match status" value="1"/>
</dbReference>
<keyword evidence="12" id="KW-0131">Cell cycle</keyword>
<dbReference type="PANTHER" id="PTHR14089">
    <property type="entry name" value="PRE-MRNA-SPLICING FACTOR RBM22"/>
    <property type="match status" value="1"/>
</dbReference>
<evidence type="ECO:0000256" key="13">
    <source>
        <dbReference type="ARBA" id="ARBA00025224"/>
    </source>
</evidence>
<evidence type="ECO:0000313" key="21">
    <source>
        <dbReference type="Proteomes" id="UP001172155"/>
    </source>
</evidence>
<dbReference type="InterPro" id="IPR039171">
    <property type="entry name" value="Cwc2/Slt11"/>
</dbReference>
<evidence type="ECO:0000256" key="8">
    <source>
        <dbReference type="ARBA" id="ARBA00022833"/>
    </source>
</evidence>
<evidence type="ECO:0000256" key="4">
    <source>
        <dbReference type="ARBA" id="ARBA00022664"/>
    </source>
</evidence>